<dbReference type="PATRIC" id="fig|1619000.3.peg.468"/>
<evidence type="ECO:0000256" key="2">
    <source>
        <dbReference type="ARBA" id="ARBA00023235"/>
    </source>
</evidence>
<dbReference type="Proteomes" id="UP000034154">
    <property type="component" value="Unassembled WGS sequence"/>
</dbReference>
<dbReference type="Gene3D" id="3.30.2350.10">
    <property type="entry name" value="Pseudouridine synthase"/>
    <property type="match status" value="1"/>
</dbReference>
<dbReference type="NCBIfam" id="TIGR00005">
    <property type="entry name" value="rluA_subfam"/>
    <property type="match status" value="1"/>
</dbReference>
<keyword evidence="4" id="KW-0694">RNA-binding</keyword>
<feature type="active site" evidence="3">
    <location>
        <position position="128"/>
    </location>
</feature>
<feature type="domain" description="RNA-binding S4" evidence="6">
    <location>
        <begin position="5"/>
        <end position="70"/>
    </location>
</feature>
<reference evidence="7 8" key="1">
    <citation type="journal article" date="2015" name="Nature">
        <title>rRNA introns, odd ribosomes, and small enigmatic genomes across a large radiation of phyla.</title>
        <authorList>
            <person name="Brown C.T."/>
            <person name="Hug L.A."/>
            <person name="Thomas B.C."/>
            <person name="Sharon I."/>
            <person name="Castelle C.J."/>
            <person name="Singh A."/>
            <person name="Wilkins M.J."/>
            <person name="Williams K.H."/>
            <person name="Banfield J.F."/>
        </authorList>
    </citation>
    <scope>NUCLEOTIDE SEQUENCE [LARGE SCALE GENOMIC DNA]</scope>
</reference>
<dbReference type="Pfam" id="PF01479">
    <property type="entry name" value="S4"/>
    <property type="match status" value="1"/>
</dbReference>
<dbReference type="CDD" id="cd00165">
    <property type="entry name" value="S4"/>
    <property type="match status" value="1"/>
</dbReference>
<accession>A0A0G1JGI2</accession>
<dbReference type="CDD" id="cd02869">
    <property type="entry name" value="PseudoU_synth_RluA_like"/>
    <property type="match status" value="1"/>
</dbReference>
<protein>
    <recommendedName>
        <fullName evidence="5">Pseudouridine synthase</fullName>
        <ecNumber evidence="5">5.4.99.-</ecNumber>
    </recommendedName>
</protein>
<dbReference type="EMBL" id="LCJB01000025">
    <property type="protein sequence ID" value="KKT70463.1"/>
    <property type="molecule type" value="Genomic_DNA"/>
</dbReference>
<comment type="catalytic activity">
    <reaction evidence="5">
        <text>a uridine in RNA = a pseudouridine in RNA</text>
        <dbReference type="Rhea" id="RHEA:48348"/>
        <dbReference type="Rhea" id="RHEA-COMP:12068"/>
        <dbReference type="Rhea" id="RHEA-COMP:12069"/>
        <dbReference type="ChEBI" id="CHEBI:65314"/>
        <dbReference type="ChEBI" id="CHEBI:65315"/>
    </reaction>
</comment>
<dbReference type="PROSITE" id="PS50889">
    <property type="entry name" value="S4"/>
    <property type="match status" value="1"/>
</dbReference>
<dbReference type="Pfam" id="PF00849">
    <property type="entry name" value="PseudoU_synth_2"/>
    <property type="match status" value="1"/>
</dbReference>
<dbReference type="PANTHER" id="PTHR21600:SF44">
    <property type="entry name" value="RIBOSOMAL LARGE SUBUNIT PSEUDOURIDINE SYNTHASE D"/>
    <property type="match status" value="1"/>
</dbReference>
<evidence type="ECO:0000259" key="6">
    <source>
        <dbReference type="SMART" id="SM00363"/>
    </source>
</evidence>
<comment type="similarity">
    <text evidence="1 5">Belongs to the pseudouridine synthase RluA family.</text>
</comment>
<dbReference type="GO" id="GO:0003723">
    <property type="term" value="F:RNA binding"/>
    <property type="evidence" value="ECO:0007669"/>
    <property type="project" value="UniProtKB-KW"/>
</dbReference>
<dbReference type="EC" id="5.4.99.-" evidence="5"/>
<dbReference type="GO" id="GO:0120159">
    <property type="term" value="F:rRNA pseudouridine synthase activity"/>
    <property type="evidence" value="ECO:0007669"/>
    <property type="project" value="UniProtKB-ARBA"/>
</dbReference>
<dbReference type="GO" id="GO:0000455">
    <property type="term" value="P:enzyme-directed rRNA pseudouridine synthesis"/>
    <property type="evidence" value="ECO:0007669"/>
    <property type="project" value="TreeGrafter"/>
</dbReference>
<evidence type="ECO:0000256" key="1">
    <source>
        <dbReference type="ARBA" id="ARBA00010876"/>
    </source>
</evidence>
<dbReference type="InterPro" id="IPR050188">
    <property type="entry name" value="RluA_PseudoU_synthase"/>
</dbReference>
<comment type="caution">
    <text evidence="7">The sequence shown here is derived from an EMBL/GenBank/DDBJ whole genome shotgun (WGS) entry which is preliminary data.</text>
</comment>
<dbReference type="SUPFAM" id="SSF55174">
    <property type="entry name" value="Alpha-L RNA-binding motif"/>
    <property type="match status" value="1"/>
</dbReference>
<dbReference type="InterPro" id="IPR002942">
    <property type="entry name" value="S4_RNA-bd"/>
</dbReference>
<dbReference type="InterPro" id="IPR006145">
    <property type="entry name" value="PsdUridine_synth_RsuA/RluA"/>
</dbReference>
<evidence type="ECO:0000313" key="8">
    <source>
        <dbReference type="Proteomes" id="UP000034154"/>
    </source>
</evidence>
<evidence type="ECO:0000256" key="3">
    <source>
        <dbReference type="PIRSR" id="PIRSR606225-1"/>
    </source>
</evidence>
<dbReference type="SUPFAM" id="SSF55120">
    <property type="entry name" value="Pseudouridine synthase"/>
    <property type="match status" value="1"/>
</dbReference>
<dbReference type="Gene3D" id="3.10.290.10">
    <property type="entry name" value="RNA-binding S4 domain"/>
    <property type="match status" value="1"/>
</dbReference>
<dbReference type="PANTHER" id="PTHR21600">
    <property type="entry name" value="MITOCHONDRIAL RNA PSEUDOURIDINE SYNTHASE"/>
    <property type="match status" value="1"/>
</dbReference>
<dbReference type="InterPro" id="IPR006225">
    <property type="entry name" value="PsdUridine_synth_RluC/D"/>
</dbReference>
<proteinExistence type="inferred from homology"/>
<dbReference type="SMART" id="SM00363">
    <property type="entry name" value="S4"/>
    <property type="match status" value="1"/>
</dbReference>
<dbReference type="InterPro" id="IPR036986">
    <property type="entry name" value="S4_RNA-bd_sf"/>
</dbReference>
<evidence type="ECO:0000256" key="5">
    <source>
        <dbReference type="RuleBase" id="RU362028"/>
    </source>
</evidence>
<dbReference type="AlphaFoldDB" id="A0A0G1JGI2"/>
<organism evidence="7 8">
    <name type="scientific">Candidatus Uhrbacteria bacterium GW2011_GWF2_44_350</name>
    <dbReference type="NCBI Taxonomy" id="1619000"/>
    <lineage>
        <taxon>Bacteria</taxon>
        <taxon>Candidatus Uhriibacteriota</taxon>
    </lineage>
</organism>
<evidence type="ECO:0000313" key="7">
    <source>
        <dbReference type="EMBL" id="KKT70463.1"/>
    </source>
</evidence>
<comment type="function">
    <text evidence="5">Responsible for synthesis of pseudouridine from uracil.</text>
</comment>
<evidence type="ECO:0000256" key="4">
    <source>
        <dbReference type="PROSITE-ProRule" id="PRU00182"/>
    </source>
</evidence>
<keyword evidence="2 5" id="KW-0413">Isomerase</keyword>
<sequence>MKKTERLDKIIAKQSALSRSQIQKNIKDGLVSVNGTIVTTPHFFVSLHDRVKIEKEKVEKKTKILIPQLNILYEDNDVIVFEKPAGLLVHEAPGKHEVTVVDALAKHFPAIKKVGDNPSRPGIVHRLDKLASGVMIAAKNQKAFDFLKEQFSGRKVKKEYLVMVYGSPSQTTGTINFRLVRSKDKGRMVARPELSEEGKEAITHFEVIKKIKASTLLSVKIETGRTHQIRAHFRALNLPVVGDPLYKKTRMKNIKFIPLPRLFLHAHKLTIPLPNGETKTFVSPLPKELEEIL</sequence>
<dbReference type="InterPro" id="IPR020103">
    <property type="entry name" value="PsdUridine_synth_cat_dom_sf"/>
</dbReference>
<gene>
    <name evidence="7" type="ORF">UW63_C0025G0010</name>
</gene>
<name>A0A0G1JGI2_9BACT</name>